<dbReference type="KEGG" id="mxa:MXAN_1502"/>
<gene>
    <name evidence="2" type="ordered locus">MXAN_1502</name>
</gene>
<reference evidence="2 3" key="1">
    <citation type="journal article" date="2006" name="Proc. Natl. Acad. Sci. U.S.A.">
        <title>Evolution of sensory complexity recorded in a myxobacterial genome.</title>
        <authorList>
            <person name="Goldman B.S."/>
            <person name="Nierman W.C."/>
            <person name="Kaiser D."/>
            <person name="Slater S.C."/>
            <person name="Durkin A.S."/>
            <person name="Eisen J.A."/>
            <person name="Ronning C.M."/>
            <person name="Barbazuk W.B."/>
            <person name="Blanchard M."/>
            <person name="Field C."/>
            <person name="Halling C."/>
            <person name="Hinkle G."/>
            <person name="Iartchuk O."/>
            <person name="Kim H.S."/>
            <person name="Mackenzie C."/>
            <person name="Madupu R."/>
            <person name="Miller N."/>
            <person name="Shvartsbeyn A."/>
            <person name="Sullivan S.A."/>
            <person name="Vaudin M."/>
            <person name="Wiegand R."/>
            <person name="Kaplan H.B."/>
        </authorList>
    </citation>
    <scope>NUCLEOTIDE SEQUENCE [LARGE SCALE GENOMIC DNA]</scope>
    <source>
        <strain evidence="3">DK1622</strain>
    </source>
</reference>
<sequence>MLSSPLMPRPTHARFRRTGLPLLALCACLAGSARTESPVGSDHAPPRPHSSSQGYGQLSASALDALEQRILGKGCETMLLGDAKRRFVESQLLCDGHLSFILVQAALDGHPLPDTQRRLHALLADALGRARAPFMRGGTDVVLGHALPRSILYRGYVLLMLAGIERAGMQDAASTALFDALASQVVKALEHQLLLPSFSTSIWPCDSAPAAAALLLHGRLRGHAPSEAAAERLIARLVELSALPSGFPTRVDAKGRVVERTQRATTLAWTGAFLAMAAHPAAGTFTATLVRDYCARPAGSLLPLAACREWPRGVNGKEDSASGPLVFGGYSVGASALAIAATRLSDAHGTWHAHLVNAAREMGINDILSRPGKRPLEAVLYEWGTTIRPW</sequence>
<dbReference type="HOGENOM" id="CLU_825909_0_0_7"/>
<feature type="region of interest" description="Disordered" evidence="1">
    <location>
        <begin position="37"/>
        <end position="56"/>
    </location>
</feature>
<evidence type="ECO:0000313" key="3">
    <source>
        <dbReference type="Proteomes" id="UP000002402"/>
    </source>
</evidence>
<dbReference type="EMBL" id="CP000113">
    <property type="protein sequence ID" value="ABF88247.1"/>
    <property type="molecule type" value="Genomic_DNA"/>
</dbReference>
<dbReference type="EnsemblBacteria" id="ABF88247">
    <property type="protein sequence ID" value="ABF88247"/>
    <property type="gene ID" value="MXAN_1502"/>
</dbReference>
<dbReference type="AlphaFoldDB" id="Q1DC69"/>
<evidence type="ECO:0000256" key="1">
    <source>
        <dbReference type="SAM" id="MobiDB-lite"/>
    </source>
</evidence>
<dbReference type="STRING" id="246197.MXAN_1502"/>
<protein>
    <submittedName>
        <fullName evidence="2">Uncharacterized protein</fullName>
    </submittedName>
</protein>
<dbReference type="Proteomes" id="UP000002402">
    <property type="component" value="Chromosome"/>
</dbReference>
<keyword evidence="3" id="KW-1185">Reference proteome</keyword>
<name>Q1DC69_MYXXD</name>
<organism evidence="2 3">
    <name type="scientific">Myxococcus xanthus (strain DK1622)</name>
    <dbReference type="NCBI Taxonomy" id="246197"/>
    <lineage>
        <taxon>Bacteria</taxon>
        <taxon>Pseudomonadati</taxon>
        <taxon>Myxococcota</taxon>
        <taxon>Myxococcia</taxon>
        <taxon>Myxococcales</taxon>
        <taxon>Cystobacterineae</taxon>
        <taxon>Myxococcaceae</taxon>
        <taxon>Myxococcus</taxon>
    </lineage>
</organism>
<evidence type="ECO:0000313" key="2">
    <source>
        <dbReference type="EMBL" id="ABF88247.1"/>
    </source>
</evidence>
<accession>Q1DC69</accession>
<proteinExistence type="predicted"/>